<evidence type="ECO:0000313" key="9">
    <source>
        <dbReference type="EMBL" id="CAD8651390.1"/>
    </source>
</evidence>
<dbReference type="Gene3D" id="1.10.1300.10">
    <property type="entry name" value="3'5'-cyclic nucleotide phosphodiesterase, catalytic domain"/>
    <property type="match status" value="1"/>
</dbReference>
<dbReference type="SMART" id="SM00471">
    <property type="entry name" value="HDc"/>
    <property type="match status" value="1"/>
</dbReference>
<feature type="binding site" evidence="4">
    <location>
        <position position="355"/>
    </location>
    <ligand>
        <name>AMP</name>
        <dbReference type="ChEBI" id="CHEBI:456215"/>
    </ligand>
</feature>
<dbReference type="GO" id="GO:0046872">
    <property type="term" value="F:metal ion binding"/>
    <property type="evidence" value="ECO:0007669"/>
    <property type="project" value="UniProtKB-KW"/>
</dbReference>
<feature type="binding site" evidence="5">
    <location>
        <position position="318"/>
    </location>
    <ligand>
        <name>Zn(2+)</name>
        <dbReference type="ChEBI" id="CHEBI:29105"/>
        <label>1</label>
    </ligand>
</feature>
<dbReference type="InterPro" id="IPR002073">
    <property type="entry name" value="PDEase_catalytic_dom"/>
</dbReference>
<dbReference type="AlphaFoldDB" id="A0A7S0QT34"/>
<comment type="cofactor">
    <cofactor evidence="6">
        <name>a divalent metal cation</name>
        <dbReference type="ChEBI" id="CHEBI:60240"/>
    </cofactor>
    <text evidence="6">Binds 2 divalent metal cations per subunit. Site 1 may preferentially bind zinc ions, while site 2 has a preference for magnesium and/or manganese ions.</text>
</comment>
<dbReference type="GO" id="GO:0007165">
    <property type="term" value="P:signal transduction"/>
    <property type="evidence" value="ECO:0007669"/>
    <property type="project" value="InterPro"/>
</dbReference>
<evidence type="ECO:0000256" key="7">
    <source>
        <dbReference type="SAM" id="MobiDB-lite"/>
    </source>
</evidence>
<keyword evidence="1 5" id="KW-0479">Metal-binding</keyword>
<feature type="region of interest" description="Disordered" evidence="7">
    <location>
        <begin position="566"/>
        <end position="587"/>
    </location>
</feature>
<dbReference type="InterPro" id="IPR003607">
    <property type="entry name" value="HD/PDEase_dom"/>
</dbReference>
<dbReference type="PROSITE" id="PS00126">
    <property type="entry name" value="PDEASE_I_1"/>
    <property type="match status" value="1"/>
</dbReference>
<dbReference type="EMBL" id="HBFA01003898">
    <property type="protein sequence ID" value="CAD8651390.1"/>
    <property type="molecule type" value="Transcribed_RNA"/>
</dbReference>
<proteinExistence type="inferred from homology"/>
<evidence type="ECO:0000256" key="4">
    <source>
        <dbReference type="PIRSR" id="PIRSR623088-2"/>
    </source>
</evidence>
<evidence type="ECO:0000256" key="1">
    <source>
        <dbReference type="ARBA" id="ARBA00022723"/>
    </source>
</evidence>
<dbReference type="SUPFAM" id="SSF109604">
    <property type="entry name" value="HD-domain/PDEase-like"/>
    <property type="match status" value="1"/>
</dbReference>
<dbReference type="PRINTS" id="PR00387">
    <property type="entry name" value="PDIESTERASE1"/>
</dbReference>
<evidence type="ECO:0000259" key="8">
    <source>
        <dbReference type="PROSITE" id="PS51845"/>
    </source>
</evidence>
<accession>A0A7S0QT34</accession>
<feature type="active site" description="Proton donor" evidence="3">
    <location>
        <position position="314"/>
    </location>
</feature>
<dbReference type="PROSITE" id="PS51845">
    <property type="entry name" value="PDEASE_I_2"/>
    <property type="match status" value="1"/>
</dbReference>
<feature type="binding site" evidence="5">
    <location>
        <position position="467"/>
    </location>
    <ligand>
        <name>Zn(2+)</name>
        <dbReference type="ChEBI" id="CHEBI:29105"/>
        <label>1</label>
    </ligand>
</feature>
<dbReference type="GO" id="GO:0004114">
    <property type="term" value="F:3',5'-cyclic-nucleotide phosphodiesterase activity"/>
    <property type="evidence" value="ECO:0007669"/>
    <property type="project" value="InterPro"/>
</dbReference>
<keyword evidence="2 6" id="KW-0378">Hydrolase</keyword>
<evidence type="ECO:0000256" key="2">
    <source>
        <dbReference type="ARBA" id="ARBA00022801"/>
    </source>
</evidence>
<evidence type="ECO:0000256" key="3">
    <source>
        <dbReference type="PIRSR" id="PIRSR623088-1"/>
    </source>
</evidence>
<protein>
    <recommendedName>
        <fullName evidence="6">Phosphodiesterase</fullName>
        <ecNumber evidence="6">3.1.4.-</ecNumber>
    </recommendedName>
</protein>
<reference evidence="9" key="1">
    <citation type="submission" date="2021-01" db="EMBL/GenBank/DDBJ databases">
        <authorList>
            <person name="Corre E."/>
            <person name="Pelletier E."/>
            <person name="Niang G."/>
            <person name="Scheremetjew M."/>
            <person name="Finn R."/>
            <person name="Kale V."/>
            <person name="Holt S."/>
            <person name="Cochrane G."/>
            <person name="Meng A."/>
            <person name="Brown T."/>
            <person name="Cohen L."/>
        </authorList>
    </citation>
    <scope>NUCLEOTIDE SEQUENCE</scope>
    <source>
        <strain evidence="9">CCMP722</strain>
    </source>
</reference>
<evidence type="ECO:0000256" key="5">
    <source>
        <dbReference type="PIRSR" id="PIRSR623088-3"/>
    </source>
</evidence>
<dbReference type="Pfam" id="PF00233">
    <property type="entry name" value="PDEase_I"/>
    <property type="match status" value="1"/>
</dbReference>
<comment type="similarity">
    <text evidence="6">Belongs to the cyclic nucleotide phosphodiesterase family.</text>
</comment>
<feature type="binding site" evidence="4">
    <location>
        <begin position="314"/>
        <end position="318"/>
    </location>
    <ligand>
        <name>AMP</name>
        <dbReference type="ChEBI" id="CHEBI:456215"/>
    </ligand>
</feature>
<gene>
    <name evidence="9" type="ORF">POBO1169_LOCUS1967</name>
</gene>
<organism evidence="9">
    <name type="scientific">Pyramimonas obovata</name>
    <dbReference type="NCBI Taxonomy" id="1411642"/>
    <lineage>
        <taxon>Eukaryota</taxon>
        <taxon>Viridiplantae</taxon>
        <taxon>Chlorophyta</taxon>
        <taxon>Pyramimonadophyceae</taxon>
        <taxon>Pyramimonadales</taxon>
        <taxon>Pyramimonadaceae</taxon>
        <taxon>Pyramimonas</taxon>
        <taxon>Pyramimonas incertae sedis</taxon>
    </lineage>
</organism>
<dbReference type="InterPro" id="IPR023174">
    <property type="entry name" value="PDEase_CS"/>
</dbReference>
<feature type="binding site" evidence="4">
    <location>
        <position position="467"/>
    </location>
    <ligand>
        <name>AMP</name>
        <dbReference type="ChEBI" id="CHEBI:456215"/>
    </ligand>
</feature>
<feature type="binding site" evidence="5">
    <location>
        <position position="355"/>
    </location>
    <ligand>
        <name>Zn(2+)</name>
        <dbReference type="ChEBI" id="CHEBI:29105"/>
        <label>2</label>
    </ligand>
</feature>
<feature type="binding site" evidence="5">
    <location>
        <position position="354"/>
    </location>
    <ligand>
        <name>Zn(2+)</name>
        <dbReference type="ChEBI" id="CHEBI:29105"/>
        <label>1</label>
    </ligand>
</feature>
<dbReference type="CDD" id="cd00077">
    <property type="entry name" value="HDc"/>
    <property type="match status" value="1"/>
</dbReference>
<feature type="binding site" evidence="4">
    <location>
        <position position="518"/>
    </location>
    <ligand>
        <name>AMP</name>
        <dbReference type="ChEBI" id="CHEBI:456215"/>
    </ligand>
</feature>
<dbReference type="InterPro" id="IPR023088">
    <property type="entry name" value="PDEase"/>
</dbReference>
<sequence length="587" mass="66623">MIQLPTVVACAAAYFFGSNVRKRRAITRNRKESLIARLTRAIRPGNGPVSRNVSRKSLTSERRDIIERSVMSDIGPTPPIVDTLYEEDTVLPPTHNIFSVIRKLERLQAGLKQLSPQYSQEVTEILKTLNGEADDARDDMSPRYASYYGYDYRAQRFSGKDVNESMTQRSVTDTSTFELLRSFSTPLAMQISASVRETANDPEELVTTAGYVPRVPPINGRMISKTCSVRKNGSVYLKEPSAALKRELEKIEDWEHFDIFLVAEMCGGHALVTVAMTLFDKYEMLDKLDIPRDKMIGFLDAVETAYFQEGNPYHNSTHASDVLQCVAVMLFQWELSKYLTNEEIFACMLGAVIHDVGHPGWTNEFQVNNKHERAMIYNDLSVNENHHLSLAFKIAQDPACDIFQNMKLPEYKSLRQLLVQMVMGTDMSNHFESTQKFAEQLTREQSVWDWEGPARISLLKVILHCADISNPGKPVPMAGKWSQLLVDEFYLQGDEERKGALPVTPICDRAIYMMPRSQMGFITFIVQPTFNMLADVAPKIRECMLPLLETTRQHWAKEVQLLDAQETEQGPSRLAPIEEPCRTESSA</sequence>
<dbReference type="EC" id="3.1.4.-" evidence="6"/>
<dbReference type="InterPro" id="IPR036971">
    <property type="entry name" value="PDEase_catalytic_dom_sf"/>
</dbReference>
<feature type="binding site" evidence="5">
    <location>
        <position position="355"/>
    </location>
    <ligand>
        <name>Zn(2+)</name>
        <dbReference type="ChEBI" id="CHEBI:29105"/>
        <label>1</label>
    </ligand>
</feature>
<evidence type="ECO:0000256" key="6">
    <source>
        <dbReference type="RuleBase" id="RU363067"/>
    </source>
</evidence>
<feature type="domain" description="PDEase" evidence="8">
    <location>
        <begin position="236"/>
        <end position="562"/>
    </location>
</feature>
<dbReference type="PANTHER" id="PTHR11347">
    <property type="entry name" value="CYCLIC NUCLEOTIDE PHOSPHODIESTERASE"/>
    <property type="match status" value="1"/>
</dbReference>
<name>A0A7S0QT34_9CHLO</name>